<protein>
    <submittedName>
        <fullName evidence="1">Uncharacterized protein</fullName>
    </submittedName>
</protein>
<gene>
    <name evidence="1" type="ORF">E2C01_037928</name>
</gene>
<accession>A0A5B7FG94</accession>
<dbReference type="AlphaFoldDB" id="A0A5B7FG94"/>
<organism evidence="1 2">
    <name type="scientific">Portunus trituberculatus</name>
    <name type="common">Swimming crab</name>
    <name type="synonym">Neptunus trituberculatus</name>
    <dbReference type="NCBI Taxonomy" id="210409"/>
    <lineage>
        <taxon>Eukaryota</taxon>
        <taxon>Metazoa</taxon>
        <taxon>Ecdysozoa</taxon>
        <taxon>Arthropoda</taxon>
        <taxon>Crustacea</taxon>
        <taxon>Multicrustacea</taxon>
        <taxon>Malacostraca</taxon>
        <taxon>Eumalacostraca</taxon>
        <taxon>Eucarida</taxon>
        <taxon>Decapoda</taxon>
        <taxon>Pleocyemata</taxon>
        <taxon>Brachyura</taxon>
        <taxon>Eubrachyura</taxon>
        <taxon>Portunoidea</taxon>
        <taxon>Portunidae</taxon>
        <taxon>Portuninae</taxon>
        <taxon>Portunus</taxon>
    </lineage>
</organism>
<evidence type="ECO:0000313" key="2">
    <source>
        <dbReference type="Proteomes" id="UP000324222"/>
    </source>
</evidence>
<comment type="caution">
    <text evidence="1">The sequence shown here is derived from an EMBL/GenBank/DDBJ whole genome shotgun (WGS) entry which is preliminary data.</text>
</comment>
<proteinExistence type="predicted"/>
<dbReference type="Proteomes" id="UP000324222">
    <property type="component" value="Unassembled WGS sequence"/>
</dbReference>
<evidence type="ECO:0000313" key="1">
    <source>
        <dbReference type="EMBL" id="MPC44259.1"/>
    </source>
</evidence>
<sequence length="59" mass="6514">MIKTQHIPYGNFVQLDTAGRECGVTFTQGLALPIAACSFKLPVTSSPWRQKQQSFSVND</sequence>
<name>A0A5B7FG94_PORTR</name>
<keyword evidence="2" id="KW-1185">Reference proteome</keyword>
<dbReference type="EMBL" id="VSRR010006197">
    <property type="protein sequence ID" value="MPC44259.1"/>
    <property type="molecule type" value="Genomic_DNA"/>
</dbReference>
<reference evidence="1 2" key="1">
    <citation type="submission" date="2019-05" db="EMBL/GenBank/DDBJ databases">
        <title>Another draft genome of Portunus trituberculatus and its Hox gene families provides insights of decapod evolution.</title>
        <authorList>
            <person name="Jeong J.-H."/>
            <person name="Song I."/>
            <person name="Kim S."/>
            <person name="Choi T."/>
            <person name="Kim D."/>
            <person name="Ryu S."/>
            <person name="Kim W."/>
        </authorList>
    </citation>
    <scope>NUCLEOTIDE SEQUENCE [LARGE SCALE GENOMIC DNA]</scope>
    <source>
        <tissue evidence="1">Muscle</tissue>
    </source>
</reference>